<dbReference type="Gene3D" id="3.40.50.2020">
    <property type="match status" value="1"/>
</dbReference>
<dbReference type="GO" id="GO:0000166">
    <property type="term" value="F:nucleotide binding"/>
    <property type="evidence" value="ECO:0007669"/>
    <property type="project" value="UniProtKB-KW"/>
</dbReference>
<evidence type="ECO:0000256" key="11">
    <source>
        <dbReference type="ARBA" id="ARBA00022741"/>
    </source>
</evidence>
<dbReference type="InterPro" id="IPR000836">
    <property type="entry name" value="PRTase_dom"/>
</dbReference>
<keyword evidence="6" id="KW-0963">Cytoplasm</keyword>
<organism evidence="14">
    <name type="scientific">hydrothermal vent metagenome</name>
    <dbReference type="NCBI Taxonomy" id="652676"/>
    <lineage>
        <taxon>unclassified sequences</taxon>
        <taxon>metagenomes</taxon>
        <taxon>ecological metagenomes</taxon>
    </lineage>
</organism>
<evidence type="ECO:0000313" key="14">
    <source>
        <dbReference type="EMBL" id="VAX22708.1"/>
    </source>
</evidence>
<dbReference type="GO" id="GO:0006166">
    <property type="term" value="P:purine ribonucleoside salvage"/>
    <property type="evidence" value="ECO:0007669"/>
    <property type="project" value="UniProtKB-KW"/>
</dbReference>
<comment type="subcellular location">
    <subcellularLocation>
        <location evidence="2">Cytoplasm</location>
    </subcellularLocation>
</comment>
<proteinExistence type="inferred from homology"/>
<dbReference type="InterPro" id="IPR005904">
    <property type="entry name" value="Hxn_phspho_trans"/>
</dbReference>
<keyword evidence="12" id="KW-0460">Magnesium</keyword>
<comment type="similarity">
    <text evidence="4">Belongs to the purine/pyrimidine phosphoribosyltransferase family.</text>
</comment>
<comment type="pathway">
    <text evidence="3">Purine metabolism; IMP biosynthesis via salvage pathway; IMP from hypoxanthine: step 1/1.</text>
</comment>
<evidence type="ECO:0000256" key="5">
    <source>
        <dbReference type="ARBA" id="ARBA00011895"/>
    </source>
</evidence>
<accession>A0A3B1CFI5</accession>
<sequence>MISEEKIASKVDDLARRIADDMDGSTTIMVGLLTGSVVFLSDLMRRLNHHGMSPQIDFMIISSYKGSIDSPGEIEVVQNVRIDVQGKTVLLVDDIIDTGRTMSAARRLLYEKGAANVVICAFLDKPSRREADIKPDYTGFAIENQFVVGYGLDADNRYRSLPFVATLEK</sequence>
<keyword evidence="10" id="KW-0660">Purine salvage</keyword>
<dbReference type="Pfam" id="PF00156">
    <property type="entry name" value="Pribosyltran"/>
    <property type="match status" value="1"/>
</dbReference>
<dbReference type="PANTHER" id="PTHR43340">
    <property type="entry name" value="HYPOXANTHINE-GUANINE PHOSPHORIBOSYLTRANSFERASE"/>
    <property type="match status" value="1"/>
</dbReference>
<dbReference type="InterPro" id="IPR050408">
    <property type="entry name" value="HGPRT"/>
</dbReference>
<dbReference type="PANTHER" id="PTHR43340:SF1">
    <property type="entry name" value="HYPOXANTHINE PHOSPHORIBOSYLTRANSFERASE"/>
    <property type="match status" value="1"/>
</dbReference>
<evidence type="ECO:0000256" key="4">
    <source>
        <dbReference type="ARBA" id="ARBA00008391"/>
    </source>
</evidence>
<dbReference type="EC" id="2.4.2.8" evidence="5"/>
<evidence type="ECO:0000256" key="9">
    <source>
        <dbReference type="ARBA" id="ARBA00022723"/>
    </source>
</evidence>
<name>A0A3B1CFI5_9ZZZZ</name>
<keyword evidence="7 14" id="KW-0328">Glycosyltransferase</keyword>
<keyword evidence="9" id="KW-0479">Metal-binding</keyword>
<dbReference type="GO" id="GO:0032263">
    <property type="term" value="P:GMP salvage"/>
    <property type="evidence" value="ECO:0007669"/>
    <property type="project" value="TreeGrafter"/>
</dbReference>
<protein>
    <recommendedName>
        <fullName evidence="5">hypoxanthine phosphoribosyltransferase</fullName>
        <ecNumber evidence="5">2.4.2.8</ecNumber>
    </recommendedName>
</protein>
<reference evidence="14" key="1">
    <citation type="submission" date="2018-06" db="EMBL/GenBank/DDBJ databases">
        <authorList>
            <person name="Zhirakovskaya E."/>
        </authorList>
    </citation>
    <scope>NUCLEOTIDE SEQUENCE</scope>
</reference>
<dbReference type="GO" id="GO:0005829">
    <property type="term" value="C:cytosol"/>
    <property type="evidence" value="ECO:0007669"/>
    <property type="project" value="TreeGrafter"/>
</dbReference>
<evidence type="ECO:0000256" key="12">
    <source>
        <dbReference type="ARBA" id="ARBA00022842"/>
    </source>
</evidence>
<dbReference type="GO" id="GO:0000287">
    <property type="term" value="F:magnesium ion binding"/>
    <property type="evidence" value="ECO:0007669"/>
    <property type="project" value="TreeGrafter"/>
</dbReference>
<dbReference type="NCBIfam" id="TIGR01203">
    <property type="entry name" value="HGPRTase"/>
    <property type="match status" value="1"/>
</dbReference>
<evidence type="ECO:0000256" key="2">
    <source>
        <dbReference type="ARBA" id="ARBA00004496"/>
    </source>
</evidence>
<dbReference type="GO" id="GO:0004422">
    <property type="term" value="F:hypoxanthine phosphoribosyltransferase activity"/>
    <property type="evidence" value="ECO:0007669"/>
    <property type="project" value="InterPro"/>
</dbReference>
<evidence type="ECO:0000256" key="7">
    <source>
        <dbReference type="ARBA" id="ARBA00022676"/>
    </source>
</evidence>
<dbReference type="InterPro" id="IPR029057">
    <property type="entry name" value="PRTase-like"/>
</dbReference>
<dbReference type="GO" id="GO:0032264">
    <property type="term" value="P:IMP salvage"/>
    <property type="evidence" value="ECO:0007669"/>
    <property type="project" value="TreeGrafter"/>
</dbReference>
<evidence type="ECO:0000256" key="10">
    <source>
        <dbReference type="ARBA" id="ARBA00022726"/>
    </source>
</evidence>
<dbReference type="CDD" id="cd06223">
    <property type="entry name" value="PRTases_typeI"/>
    <property type="match status" value="1"/>
</dbReference>
<dbReference type="AlphaFoldDB" id="A0A3B1CFI5"/>
<evidence type="ECO:0000256" key="1">
    <source>
        <dbReference type="ARBA" id="ARBA00001946"/>
    </source>
</evidence>
<evidence type="ECO:0000256" key="6">
    <source>
        <dbReference type="ARBA" id="ARBA00022490"/>
    </source>
</evidence>
<keyword evidence="8 14" id="KW-0808">Transferase</keyword>
<dbReference type="SUPFAM" id="SSF53271">
    <property type="entry name" value="PRTase-like"/>
    <property type="match status" value="1"/>
</dbReference>
<evidence type="ECO:0000259" key="13">
    <source>
        <dbReference type="Pfam" id="PF00156"/>
    </source>
</evidence>
<dbReference type="GO" id="GO:0006178">
    <property type="term" value="P:guanine salvage"/>
    <property type="evidence" value="ECO:0007669"/>
    <property type="project" value="TreeGrafter"/>
</dbReference>
<dbReference type="EMBL" id="UOGB01000248">
    <property type="protein sequence ID" value="VAX22708.1"/>
    <property type="molecule type" value="Genomic_DNA"/>
</dbReference>
<comment type="cofactor">
    <cofactor evidence="1">
        <name>Mg(2+)</name>
        <dbReference type="ChEBI" id="CHEBI:18420"/>
    </cofactor>
</comment>
<evidence type="ECO:0000256" key="8">
    <source>
        <dbReference type="ARBA" id="ARBA00022679"/>
    </source>
</evidence>
<dbReference type="GO" id="GO:0046100">
    <property type="term" value="P:hypoxanthine metabolic process"/>
    <property type="evidence" value="ECO:0007669"/>
    <property type="project" value="TreeGrafter"/>
</dbReference>
<keyword evidence="11" id="KW-0547">Nucleotide-binding</keyword>
<evidence type="ECO:0000256" key="3">
    <source>
        <dbReference type="ARBA" id="ARBA00004669"/>
    </source>
</evidence>
<feature type="domain" description="Phosphoribosyltransferase" evidence="13">
    <location>
        <begin position="5"/>
        <end position="154"/>
    </location>
</feature>
<gene>
    <name evidence="14" type="ORF">MNBD_NITROSPINAE03-585</name>
</gene>